<comment type="caution">
    <text evidence="1">The sequence shown here is derived from an EMBL/GenBank/DDBJ whole genome shotgun (WGS) entry which is preliminary data.</text>
</comment>
<dbReference type="EMBL" id="JARIHO010000025">
    <property type="protein sequence ID" value="KAJ7342534.1"/>
    <property type="molecule type" value="Genomic_DNA"/>
</dbReference>
<organism evidence="1 2">
    <name type="scientific">Mycena albidolilacea</name>
    <dbReference type="NCBI Taxonomy" id="1033008"/>
    <lineage>
        <taxon>Eukaryota</taxon>
        <taxon>Fungi</taxon>
        <taxon>Dikarya</taxon>
        <taxon>Basidiomycota</taxon>
        <taxon>Agaricomycotina</taxon>
        <taxon>Agaricomycetes</taxon>
        <taxon>Agaricomycetidae</taxon>
        <taxon>Agaricales</taxon>
        <taxon>Marasmiineae</taxon>
        <taxon>Mycenaceae</taxon>
        <taxon>Mycena</taxon>
    </lineage>
</organism>
<name>A0AAD6ZVR1_9AGAR</name>
<accession>A0AAD6ZVR1</accession>
<gene>
    <name evidence="1" type="ORF">DFH08DRAFT_811617</name>
</gene>
<protein>
    <submittedName>
        <fullName evidence="1">Uncharacterized protein</fullName>
    </submittedName>
</protein>
<evidence type="ECO:0000313" key="2">
    <source>
        <dbReference type="Proteomes" id="UP001218218"/>
    </source>
</evidence>
<proteinExistence type="predicted"/>
<evidence type="ECO:0000313" key="1">
    <source>
        <dbReference type="EMBL" id="KAJ7342534.1"/>
    </source>
</evidence>
<sequence>MSLRLSSPPEVRGIIFDFCFPAPQTYVQIVPYRTSLPACRLNLPLALYLVCQLITSELGPLPAKLRRLDFTYIIRGPSLYPARRPKDGGKHDDDYDHFPSIMRFAERVRLVGAGPLNSRGHSRASAPRLLQPGPRCALKVLEVQPRVWSKVGVGQVMLNYLRGLTTHPDVAGRLEMRLIRDANDPLGPDEEVKAVLQVFQALQPSFDLAEWEGREGEPNVDMEKIEAWLKRFQDVEDVNQRCVVLIFF</sequence>
<dbReference type="Proteomes" id="UP001218218">
    <property type="component" value="Unassembled WGS sequence"/>
</dbReference>
<dbReference type="AlphaFoldDB" id="A0AAD6ZVR1"/>
<keyword evidence="2" id="KW-1185">Reference proteome</keyword>
<reference evidence="1" key="1">
    <citation type="submission" date="2023-03" db="EMBL/GenBank/DDBJ databases">
        <title>Massive genome expansion in bonnet fungi (Mycena s.s.) driven by repeated elements and novel gene families across ecological guilds.</title>
        <authorList>
            <consortium name="Lawrence Berkeley National Laboratory"/>
            <person name="Harder C.B."/>
            <person name="Miyauchi S."/>
            <person name="Viragh M."/>
            <person name="Kuo A."/>
            <person name="Thoen E."/>
            <person name="Andreopoulos B."/>
            <person name="Lu D."/>
            <person name="Skrede I."/>
            <person name="Drula E."/>
            <person name="Henrissat B."/>
            <person name="Morin E."/>
            <person name="Kohler A."/>
            <person name="Barry K."/>
            <person name="LaButti K."/>
            <person name="Morin E."/>
            <person name="Salamov A."/>
            <person name="Lipzen A."/>
            <person name="Mereny Z."/>
            <person name="Hegedus B."/>
            <person name="Baldrian P."/>
            <person name="Stursova M."/>
            <person name="Weitz H."/>
            <person name="Taylor A."/>
            <person name="Grigoriev I.V."/>
            <person name="Nagy L.G."/>
            <person name="Martin F."/>
            <person name="Kauserud H."/>
        </authorList>
    </citation>
    <scope>NUCLEOTIDE SEQUENCE</scope>
    <source>
        <strain evidence="1">CBHHK002</strain>
    </source>
</reference>